<gene>
    <name evidence="1" type="ORF">M9H77_08175</name>
</gene>
<comment type="caution">
    <text evidence="1">The sequence shown here is derived from an EMBL/GenBank/DDBJ whole genome shotgun (WGS) entry which is preliminary data.</text>
</comment>
<evidence type="ECO:0000313" key="1">
    <source>
        <dbReference type="EMBL" id="KAI5677225.1"/>
    </source>
</evidence>
<dbReference type="Proteomes" id="UP001060085">
    <property type="component" value="Linkage Group LG02"/>
</dbReference>
<protein>
    <submittedName>
        <fullName evidence="1">Uncharacterized protein</fullName>
    </submittedName>
</protein>
<keyword evidence="2" id="KW-1185">Reference proteome</keyword>
<name>A0ACC0BX18_CATRO</name>
<accession>A0ACC0BX18</accession>
<proteinExistence type="predicted"/>
<evidence type="ECO:0000313" key="2">
    <source>
        <dbReference type="Proteomes" id="UP001060085"/>
    </source>
</evidence>
<sequence>MSCMVLDIYNGFNENYGSLFGLAVAFIICYVSEENLGFDNPFLPETLYHIFNPIDCSFLEDRMLNCKGHLSKSHHVQPDKNWISMFIFKFPANIYPARKHQILYHYLYELQEQDNKAMYLRAICHNCITFIHFQGVNIIVVTVKLYWRFNHSEETCQKLLLEMDAHSFGSPDGTS</sequence>
<organism evidence="1 2">
    <name type="scientific">Catharanthus roseus</name>
    <name type="common">Madagascar periwinkle</name>
    <name type="synonym">Vinca rosea</name>
    <dbReference type="NCBI Taxonomy" id="4058"/>
    <lineage>
        <taxon>Eukaryota</taxon>
        <taxon>Viridiplantae</taxon>
        <taxon>Streptophyta</taxon>
        <taxon>Embryophyta</taxon>
        <taxon>Tracheophyta</taxon>
        <taxon>Spermatophyta</taxon>
        <taxon>Magnoliopsida</taxon>
        <taxon>eudicotyledons</taxon>
        <taxon>Gunneridae</taxon>
        <taxon>Pentapetalae</taxon>
        <taxon>asterids</taxon>
        <taxon>lamiids</taxon>
        <taxon>Gentianales</taxon>
        <taxon>Apocynaceae</taxon>
        <taxon>Rauvolfioideae</taxon>
        <taxon>Vinceae</taxon>
        <taxon>Catharanthinae</taxon>
        <taxon>Catharanthus</taxon>
    </lineage>
</organism>
<reference evidence="2" key="1">
    <citation type="journal article" date="2023" name="Nat. Plants">
        <title>Single-cell RNA sequencing provides a high-resolution roadmap for understanding the multicellular compartmentation of specialized metabolism.</title>
        <authorList>
            <person name="Sun S."/>
            <person name="Shen X."/>
            <person name="Li Y."/>
            <person name="Li Y."/>
            <person name="Wang S."/>
            <person name="Li R."/>
            <person name="Zhang H."/>
            <person name="Shen G."/>
            <person name="Guo B."/>
            <person name="Wei J."/>
            <person name="Xu J."/>
            <person name="St-Pierre B."/>
            <person name="Chen S."/>
            <person name="Sun C."/>
        </authorList>
    </citation>
    <scope>NUCLEOTIDE SEQUENCE [LARGE SCALE GENOMIC DNA]</scope>
</reference>
<dbReference type="EMBL" id="CM044702">
    <property type="protein sequence ID" value="KAI5677225.1"/>
    <property type="molecule type" value="Genomic_DNA"/>
</dbReference>